<evidence type="ECO:0000259" key="4">
    <source>
        <dbReference type="Pfam" id="PF00534"/>
    </source>
</evidence>
<evidence type="ECO:0000259" key="5">
    <source>
        <dbReference type="Pfam" id="PF13439"/>
    </source>
</evidence>
<dbReference type="Gene3D" id="3.40.50.2000">
    <property type="entry name" value="Glycogen Phosphorylase B"/>
    <property type="match status" value="3"/>
</dbReference>
<dbReference type="PANTHER" id="PTHR12526">
    <property type="entry name" value="GLYCOSYLTRANSFERASE"/>
    <property type="match status" value="1"/>
</dbReference>
<evidence type="ECO:0000313" key="7">
    <source>
        <dbReference type="Proteomes" id="UP000220527"/>
    </source>
</evidence>
<feature type="domain" description="Glycosyltransferase subfamily 4-like N-terminal" evidence="5">
    <location>
        <begin position="149"/>
        <end position="300"/>
    </location>
</feature>
<gene>
    <name evidence="6" type="ORF">CJ255_05700</name>
</gene>
<evidence type="ECO:0000256" key="1">
    <source>
        <dbReference type="ARBA" id="ARBA00022676"/>
    </source>
</evidence>
<dbReference type="OrthoDB" id="134776at2"/>
<organism evidence="6 7">
    <name type="scientific">Candidatus Viridilinea mediisalina</name>
    <dbReference type="NCBI Taxonomy" id="2024553"/>
    <lineage>
        <taxon>Bacteria</taxon>
        <taxon>Bacillati</taxon>
        <taxon>Chloroflexota</taxon>
        <taxon>Chloroflexia</taxon>
        <taxon>Chloroflexales</taxon>
        <taxon>Chloroflexineae</taxon>
        <taxon>Oscillochloridaceae</taxon>
        <taxon>Candidatus Viridilinea</taxon>
    </lineage>
</organism>
<dbReference type="RefSeq" id="WP_097643128.1">
    <property type="nucleotide sequence ID" value="NZ_NQWI01000016.1"/>
</dbReference>
<keyword evidence="2 6" id="KW-0808">Transferase</keyword>
<dbReference type="GO" id="GO:0016757">
    <property type="term" value="F:glycosyltransferase activity"/>
    <property type="evidence" value="ECO:0007669"/>
    <property type="project" value="InterPro"/>
</dbReference>
<evidence type="ECO:0000256" key="2">
    <source>
        <dbReference type="ARBA" id="ARBA00022679"/>
    </source>
</evidence>
<comment type="caution">
    <text evidence="6">The sequence shown here is derived from an EMBL/GenBank/DDBJ whole genome shotgun (WGS) entry which is preliminary data.</text>
</comment>
<dbReference type="Gene3D" id="2.60.40.10">
    <property type="entry name" value="Immunoglobulins"/>
    <property type="match status" value="1"/>
</dbReference>
<dbReference type="InterPro" id="IPR028098">
    <property type="entry name" value="Glyco_trans_4-like_N"/>
</dbReference>
<dbReference type="Pfam" id="PF00534">
    <property type="entry name" value="Glycos_transf_1"/>
    <property type="match status" value="1"/>
</dbReference>
<dbReference type="SUPFAM" id="SSF53756">
    <property type="entry name" value="UDP-Glycosyltransferase/glycogen phosphorylase"/>
    <property type="match status" value="2"/>
</dbReference>
<protein>
    <submittedName>
        <fullName evidence="6">Glycosyl transferase</fullName>
    </submittedName>
</protein>
<dbReference type="PANTHER" id="PTHR12526:SF510">
    <property type="entry name" value="D-INOSITOL 3-PHOSPHATE GLYCOSYLTRANSFERASE"/>
    <property type="match status" value="1"/>
</dbReference>
<dbReference type="Pfam" id="PF13692">
    <property type="entry name" value="Glyco_trans_1_4"/>
    <property type="match status" value="1"/>
</dbReference>
<keyword evidence="1" id="KW-0328">Glycosyltransferase</keyword>
<feature type="domain" description="Glycosyl transferase family 1" evidence="4">
    <location>
        <begin position="712"/>
        <end position="861"/>
    </location>
</feature>
<evidence type="ECO:0000256" key="3">
    <source>
        <dbReference type="SAM" id="Coils"/>
    </source>
</evidence>
<proteinExistence type="predicted"/>
<sequence>MNSVVPPSFGAVYTLLNALPTDLRCGDALILELVVQNTGYTPWLTSGPYPVRLGYRWLNQQGGTVVLDGGRTLLPAPVPTGMSVQVEVRVEAPPVPGTYLLQVELLEEGQAWFSQRGVAPLSLEVSFAPADALRVAILNGNVVAKDAVGSHIVAQLCTLREAGYHVLLLTGYVDGRLPTDVRRSMAMVSPEQLRDPANRSAAAEHWRRADLVIVNYSSYYDLVEVIRDVRRGVVIFDYHGVTPPELWGREWLGYADLVRGRDNLELVRYADYAIGHSQFTCDELIATKLIAPSRVTLMPYAVVQTSGYAGPPDPEVVERFGLAGSHVLLYVGRMARNKRVHDLVEAMPAILQQHPATLLLLVGDDQAPAYKAYADELRQRIAELDITDHVQLTGQVDGATLEELYRACTIFVTASIHEGFCMPVVEAMARGRPVVATDCTAIPHTLDGSGLLFPPGDVVALVAQVRRLLDGLPTPGDHHDPMAVHRLEPATAAELTALRERKIAVVTPRYGEQVLGGAETGLRHWAEQLAARGYQVEALSTTVLDMGAWQDHVPPGEELLNGVQVRRFSPDRVDVGLFHQLMQQANRGERLSYADEQRFMVNNLRSSALEQYIADHADEFACFIYAPYLFGTTYWPAQNLTEKAFIVPCLHDEPSARLVLFREMLERSAAIFFNAEPEGVFARACLGVQNPYHVALGFGFPDDPPIGDVERFRTQYTLNEPFLLYSGRLEQAKNVPLLLEYFTRYKAERPGPLKLALTGHGDVQLPAHPDVVALGMVEHQTLVDAYAACLALCQLSCNESFSLVLMESWLQERPVLVHTGSAVTSHHVIQSGGGYALGSYEEFRTAVDTLLTQPEHADMLGVCGREYVQATYSWGPLLNKLEAQLAIFSRPRSCYSRLAQRGVARALAFTEQRFADVLLDLVTRSIVSLPSMLGSPQQTTLHSEARVARPDYHVCSNLPVVGPAVAWVRRQLTSHLKEPYLDPVIADQERFNQALLTTLLPTLDESMREQRRLQAELDLLRAQLEALQRSDT</sequence>
<reference evidence="7" key="1">
    <citation type="submission" date="2017-08" db="EMBL/GenBank/DDBJ databases">
        <authorList>
            <person name="Grouzdev D.S."/>
            <person name="Gaisin V.A."/>
            <person name="Rysina M.S."/>
            <person name="Gorlenko V.M."/>
        </authorList>
    </citation>
    <scope>NUCLEOTIDE SEQUENCE [LARGE SCALE GENOMIC DNA]</scope>
    <source>
        <strain evidence="7">Kir15-3F</strain>
    </source>
</reference>
<keyword evidence="7" id="KW-1185">Reference proteome</keyword>
<dbReference type="AlphaFoldDB" id="A0A2A6RMA8"/>
<keyword evidence="3" id="KW-0175">Coiled coil</keyword>
<dbReference type="InterPro" id="IPR001296">
    <property type="entry name" value="Glyco_trans_1"/>
</dbReference>
<accession>A0A2A6RMA8</accession>
<evidence type="ECO:0000313" key="6">
    <source>
        <dbReference type="EMBL" id="PDW04065.1"/>
    </source>
</evidence>
<feature type="coiled-coil region" evidence="3">
    <location>
        <begin position="1003"/>
        <end position="1030"/>
    </location>
</feature>
<dbReference type="EMBL" id="NQWI01000016">
    <property type="protein sequence ID" value="PDW04065.1"/>
    <property type="molecule type" value="Genomic_DNA"/>
</dbReference>
<dbReference type="CDD" id="cd03801">
    <property type="entry name" value="GT4_PimA-like"/>
    <property type="match status" value="2"/>
</dbReference>
<name>A0A2A6RMA8_9CHLR</name>
<dbReference type="InterPro" id="IPR013783">
    <property type="entry name" value="Ig-like_fold"/>
</dbReference>
<dbReference type="Pfam" id="PF13439">
    <property type="entry name" value="Glyco_transf_4"/>
    <property type="match status" value="1"/>
</dbReference>
<dbReference type="Proteomes" id="UP000220527">
    <property type="component" value="Unassembled WGS sequence"/>
</dbReference>